<keyword evidence="2 3" id="KW-0802">TPR repeat</keyword>
<dbReference type="InterPro" id="IPR011990">
    <property type="entry name" value="TPR-like_helical_dom_sf"/>
</dbReference>
<dbReference type="PANTHER" id="PTHR44943:SF8">
    <property type="entry name" value="TPR REPEAT-CONTAINING PROTEIN MJ0263"/>
    <property type="match status" value="1"/>
</dbReference>
<evidence type="ECO:0000313" key="7">
    <source>
        <dbReference type="EMBL" id="MCB6183483.1"/>
    </source>
</evidence>
<name>A0ABS8D754_9NEIS</name>
<keyword evidence="5" id="KW-0732">Signal</keyword>
<feature type="region of interest" description="Disordered" evidence="4">
    <location>
        <begin position="291"/>
        <end position="317"/>
    </location>
</feature>
<feature type="domain" description="Cds6 C-terminal" evidence="6">
    <location>
        <begin position="270"/>
        <end position="374"/>
    </location>
</feature>
<dbReference type="PROSITE" id="PS50005">
    <property type="entry name" value="TPR"/>
    <property type="match status" value="1"/>
</dbReference>
<dbReference type="Pfam" id="PF13432">
    <property type="entry name" value="TPR_16"/>
    <property type="match status" value="1"/>
</dbReference>
<evidence type="ECO:0000256" key="3">
    <source>
        <dbReference type="PROSITE-ProRule" id="PRU00339"/>
    </source>
</evidence>
<feature type="compositionally biased region" description="Basic and acidic residues" evidence="4">
    <location>
        <begin position="191"/>
        <end position="204"/>
    </location>
</feature>
<gene>
    <name evidence="7" type="ORF">LIN78_07975</name>
</gene>
<dbReference type="Proteomes" id="UP001165395">
    <property type="component" value="Unassembled WGS sequence"/>
</dbReference>
<feature type="compositionally biased region" description="Basic and acidic residues" evidence="4">
    <location>
        <begin position="259"/>
        <end position="269"/>
    </location>
</feature>
<dbReference type="InterPro" id="IPR032710">
    <property type="entry name" value="NTF2-like_dom_sf"/>
</dbReference>
<keyword evidence="1" id="KW-0677">Repeat</keyword>
<feature type="compositionally biased region" description="Low complexity" evidence="4">
    <location>
        <begin position="244"/>
        <end position="258"/>
    </location>
</feature>
<dbReference type="SUPFAM" id="SSF54427">
    <property type="entry name" value="NTF2-like"/>
    <property type="match status" value="1"/>
</dbReference>
<evidence type="ECO:0000256" key="1">
    <source>
        <dbReference type="ARBA" id="ARBA00022737"/>
    </source>
</evidence>
<feature type="signal peptide" evidence="5">
    <location>
        <begin position="1"/>
        <end position="21"/>
    </location>
</feature>
<protein>
    <submittedName>
        <fullName evidence="7">Tetratricopeptide repeat protein</fullName>
    </submittedName>
</protein>
<evidence type="ECO:0000256" key="5">
    <source>
        <dbReference type="SAM" id="SignalP"/>
    </source>
</evidence>
<evidence type="ECO:0000313" key="8">
    <source>
        <dbReference type="Proteomes" id="UP001165395"/>
    </source>
</evidence>
<feature type="compositionally biased region" description="Basic and acidic residues" evidence="4">
    <location>
        <begin position="306"/>
        <end position="317"/>
    </location>
</feature>
<dbReference type="Gene3D" id="3.10.450.50">
    <property type="match status" value="1"/>
</dbReference>
<comment type="caution">
    <text evidence="7">The sequence shown here is derived from an EMBL/GenBank/DDBJ whole genome shotgun (WGS) entry which is preliminary data.</text>
</comment>
<dbReference type="Gene3D" id="1.25.40.10">
    <property type="entry name" value="Tetratricopeptide repeat domain"/>
    <property type="match status" value="1"/>
</dbReference>
<evidence type="ECO:0000259" key="6">
    <source>
        <dbReference type="Pfam" id="PF24125"/>
    </source>
</evidence>
<feature type="repeat" description="TPR" evidence="3">
    <location>
        <begin position="88"/>
        <end position="121"/>
    </location>
</feature>
<accession>A0ABS8D754</accession>
<dbReference type="RefSeq" id="WP_227180268.1">
    <property type="nucleotide sequence ID" value="NZ_JAJBZT010000004.1"/>
</dbReference>
<evidence type="ECO:0000256" key="4">
    <source>
        <dbReference type="SAM" id="MobiDB-lite"/>
    </source>
</evidence>
<feature type="region of interest" description="Disordered" evidence="4">
    <location>
        <begin position="191"/>
        <end position="269"/>
    </location>
</feature>
<reference evidence="7" key="1">
    <citation type="submission" date="2021-10" db="EMBL/GenBank/DDBJ databases">
        <title>The complete genome sequence of Leeia sp. TBRC 13508.</title>
        <authorList>
            <person name="Charoenyingcharoen P."/>
            <person name="Yukphan P."/>
        </authorList>
    </citation>
    <scope>NUCLEOTIDE SEQUENCE</scope>
    <source>
        <strain evidence="7">TBRC 13508</strain>
    </source>
</reference>
<organism evidence="7 8">
    <name type="scientific">Leeia speluncae</name>
    <dbReference type="NCBI Taxonomy" id="2884804"/>
    <lineage>
        <taxon>Bacteria</taxon>
        <taxon>Pseudomonadati</taxon>
        <taxon>Pseudomonadota</taxon>
        <taxon>Betaproteobacteria</taxon>
        <taxon>Neisseriales</taxon>
        <taxon>Leeiaceae</taxon>
        <taxon>Leeia</taxon>
    </lineage>
</organism>
<dbReference type="Pfam" id="PF13414">
    <property type="entry name" value="TPR_11"/>
    <property type="match status" value="1"/>
</dbReference>
<evidence type="ECO:0000256" key="2">
    <source>
        <dbReference type="ARBA" id="ARBA00022803"/>
    </source>
</evidence>
<dbReference type="InterPro" id="IPR019734">
    <property type="entry name" value="TPR_rpt"/>
</dbReference>
<dbReference type="Pfam" id="PF24125">
    <property type="entry name" value="Cds6_C"/>
    <property type="match status" value="1"/>
</dbReference>
<feature type="chain" id="PRO_5045522548" evidence="5">
    <location>
        <begin position="22"/>
        <end position="378"/>
    </location>
</feature>
<dbReference type="EMBL" id="JAJBZT010000004">
    <property type="protein sequence ID" value="MCB6183483.1"/>
    <property type="molecule type" value="Genomic_DNA"/>
</dbReference>
<sequence length="378" mass="41017">MKKSSLLALPLLIALAGNVFADEAQEISKLIKQGQTSQALDRANQFLTKSPRDAQVRFAKGLALAELGRAPEAIKVFQGLTQDFPELPEPYNNLAVLYAQQKQYDKARQALQMAIQTHPSYATAHENLGDIYAEMASQAYSKALQIDKTNANAQTKLTLVRELFSRKVGGGKTAPSADPVKVNTIAAVDIKPKAPETKPAEPKTTEPTAVASNKPAENKSVENKLPTAKPVEPTKVAAAKPIETKPTSAADTKATTAKTAEKSPDDSKQVLRSVDAWAQAWSGQKVSSYLGAYGKDFRPPKGQNRKAWEEERRDRLSAPKSIAVDVSDANVTFVDGNTAKVTFKQSYKSDSLSSTTGKTLMMTKSGDRWVITEERVGR</sequence>
<dbReference type="SMART" id="SM00028">
    <property type="entry name" value="TPR"/>
    <property type="match status" value="2"/>
</dbReference>
<dbReference type="SUPFAM" id="SSF48452">
    <property type="entry name" value="TPR-like"/>
    <property type="match status" value="1"/>
</dbReference>
<proteinExistence type="predicted"/>
<dbReference type="InterPro" id="IPR056203">
    <property type="entry name" value="Cds6_C"/>
</dbReference>
<keyword evidence="8" id="KW-1185">Reference proteome</keyword>
<dbReference type="InterPro" id="IPR051685">
    <property type="entry name" value="Ycf3/AcsC/BcsC/TPR_MFPF"/>
</dbReference>
<dbReference type="PANTHER" id="PTHR44943">
    <property type="entry name" value="CELLULOSE SYNTHASE OPERON PROTEIN C"/>
    <property type="match status" value="1"/>
</dbReference>